<organism evidence="1 2">
    <name type="scientific">Desulfonema ishimotonii</name>
    <dbReference type="NCBI Taxonomy" id="45657"/>
    <lineage>
        <taxon>Bacteria</taxon>
        <taxon>Pseudomonadati</taxon>
        <taxon>Thermodesulfobacteriota</taxon>
        <taxon>Desulfobacteria</taxon>
        <taxon>Desulfobacterales</taxon>
        <taxon>Desulfococcaceae</taxon>
        <taxon>Desulfonema</taxon>
    </lineage>
</organism>
<name>A0A401G001_9BACT</name>
<reference evidence="2" key="1">
    <citation type="submission" date="2017-11" db="EMBL/GenBank/DDBJ databases">
        <authorList>
            <person name="Watanabe M."/>
            <person name="Kojima H."/>
        </authorList>
    </citation>
    <scope>NUCLEOTIDE SEQUENCE [LARGE SCALE GENOMIC DNA]</scope>
    <source>
        <strain evidence="2">Tokyo 01</strain>
    </source>
</reference>
<keyword evidence="2" id="KW-1185">Reference proteome</keyword>
<accession>A0A401G001</accession>
<protein>
    <submittedName>
        <fullName evidence="1">Uncharacterized protein</fullName>
    </submittedName>
</protein>
<gene>
    <name evidence="1" type="ORF">DENIS_3485</name>
</gene>
<comment type="caution">
    <text evidence="1">The sequence shown here is derived from an EMBL/GenBank/DDBJ whole genome shotgun (WGS) entry which is preliminary data.</text>
</comment>
<reference evidence="2" key="2">
    <citation type="submission" date="2019-01" db="EMBL/GenBank/DDBJ databases">
        <title>Genome sequence of Desulfonema ishimotonii strain Tokyo 01.</title>
        <authorList>
            <person name="Fukui M."/>
        </authorList>
    </citation>
    <scope>NUCLEOTIDE SEQUENCE [LARGE SCALE GENOMIC DNA]</scope>
    <source>
        <strain evidence="2">Tokyo 01</strain>
    </source>
</reference>
<evidence type="ECO:0000313" key="1">
    <source>
        <dbReference type="EMBL" id="GBC62513.1"/>
    </source>
</evidence>
<dbReference type="RefSeq" id="WP_124329680.1">
    <property type="nucleotide sequence ID" value="NZ_BEXT01000001.1"/>
</dbReference>
<dbReference type="Proteomes" id="UP000288096">
    <property type="component" value="Unassembled WGS sequence"/>
</dbReference>
<dbReference type="AlphaFoldDB" id="A0A401G001"/>
<dbReference type="EMBL" id="BEXT01000001">
    <property type="protein sequence ID" value="GBC62513.1"/>
    <property type="molecule type" value="Genomic_DNA"/>
</dbReference>
<proteinExistence type="predicted"/>
<sequence>MTQTQGTRFTKPVRTALAEKLELYWEVYGHGLHYGLHFELRAWTIFFENGRWLSRKLWYRLGGKEMREKARELHNALVEAGANITEGPEEIYKKKYL</sequence>
<evidence type="ECO:0000313" key="2">
    <source>
        <dbReference type="Proteomes" id="UP000288096"/>
    </source>
</evidence>